<proteinExistence type="inferred from homology"/>
<evidence type="ECO:0000256" key="4">
    <source>
        <dbReference type="ARBA" id="ARBA00023167"/>
    </source>
</evidence>
<evidence type="ECO:0000256" key="3">
    <source>
        <dbReference type="ARBA" id="ARBA00022833"/>
    </source>
</evidence>
<dbReference type="InterPro" id="IPR027363">
    <property type="entry name" value="M1Pi_N"/>
</dbReference>
<dbReference type="STRING" id="218821.SAMN05421837_112234"/>
<dbReference type="GO" id="GO:0019509">
    <property type="term" value="P:L-methionine salvage from methylthioadenosine"/>
    <property type="evidence" value="ECO:0007669"/>
    <property type="project" value="UniProtKB-UniRule"/>
</dbReference>
<keyword evidence="3" id="KW-0862">Zinc</keyword>
<reference evidence="12" key="1">
    <citation type="submission" date="2016-10" db="EMBL/GenBank/DDBJ databases">
        <authorList>
            <person name="Varghese N."/>
            <person name="Submissions S."/>
        </authorList>
    </citation>
    <scope>NUCLEOTIDE SEQUENCE [LARGE SCALE GENOMIC DNA]</scope>
    <source>
        <strain evidence="12">DSM 44654</strain>
    </source>
</reference>
<dbReference type="InterPro" id="IPR036409">
    <property type="entry name" value="Aldolase_II/adducin_N_sf"/>
</dbReference>
<dbReference type="EMBL" id="FNUJ01000012">
    <property type="protein sequence ID" value="SEF37121.1"/>
    <property type="molecule type" value="Genomic_DNA"/>
</dbReference>
<dbReference type="NCBIfam" id="NF004326">
    <property type="entry name" value="PRK05720.1"/>
    <property type="match status" value="1"/>
</dbReference>
<keyword evidence="5 11" id="KW-0413">Isomerase</keyword>
<protein>
    <recommendedName>
        <fullName evidence="8">Methylthioribulose 1-phosphate dehydratase</fullName>
        <ecNumber evidence="8">4.2.1.109</ecNumber>
    </recommendedName>
</protein>
<dbReference type="PANTHER" id="PTHR43475">
    <property type="entry name" value="METHYLTHIORIBOSE-1-PHOSPHATE ISOMERASE"/>
    <property type="match status" value="1"/>
</dbReference>
<dbReference type="Proteomes" id="UP000198878">
    <property type="component" value="Unassembled WGS sequence"/>
</dbReference>
<evidence type="ECO:0000313" key="12">
    <source>
        <dbReference type="Proteomes" id="UP000198878"/>
    </source>
</evidence>
<dbReference type="InterPro" id="IPR017714">
    <property type="entry name" value="MethylthioRu-1-P_deHdtase_MtnB"/>
</dbReference>
<evidence type="ECO:0000256" key="6">
    <source>
        <dbReference type="ARBA" id="ARBA00023239"/>
    </source>
</evidence>
<gene>
    <name evidence="11" type="ORF">SAMN05421837_112234</name>
</gene>
<keyword evidence="4" id="KW-0486">Methionine biosynthesis</keyword>
<evidence type="ECO:0000256" key="2">
    <source>
        <dbReference type="ARBA" id="ARBA00022723"/>
    </source>
</evidence>
<dbReference type="FunFam" id="3.40.50.10470:FF:000006">
    <property type="entry name" value="Methylthioribose-1-phosphate isomerase"/>
    <property type="match status" value="1"/>
</dbReference>
<comment type="catalytic activity">
    <reaction evidence="7">
        <text>5-(methylsulfanyl)-alpha-D-ribose 1-phosphate = 5-(methylsulfanyl)-D-ribulose 1-phosphate</text>
        <dbReference type="Rhea" id="RHEA:19989"/>
        <dbReference type="ChEBI" id="CHEBI:58533"/>
        <dbReference type="ChEBI" id="CHEBI:58548"/>
        <dbReference type="EC" id="5.3.1.23"/>
    </reaction>
</comment>
<dbReference type="InterPro" id="IPR001303">
    <property type="entry name" value="Aldolase_II/adducin_N"/>
</dbReference>
<keyword evidence="1" id="KW-0028">Amino-acid biosynthesis</keyword>
<dbReference type="InterPro" id="IPR042529">
    <property type="entry name" value="IF_2B-like_C"/>
</dbReference>
<name>A0A1H5RI07_9PSEU</name>
<dbReference type="Pfam" id="PF00596">
    <property type="entry name" value="Aldolase_II"/>
    <property type="match status" value="1"/>
</dbReference>
<dbReference type="SUPFAM" id="SSF53639">
    <property type="entry name" value="AraD/HMP-PK domain-like"/>
    <property type="match status" value="1"/>
</dbReference>
<keyword evidence="12" id="KW-1185">Reference proteome</keyword>
<dbReference type="InterPro" id="IPR037171">
    <property type="entry name" value="NagB/RpiA_transferase-like"/>
</dbReference>
<evidence type="ECO:0000256" key="1">
    <source>
        <dbReference type="ARBA" id="ARBA00022605"/>
    </source>
</evidence>
<evidence type="ECO:0000256" key="5">
    <source>
        <dbReference type="ARBA" id="ARBA00023235"/>
    </source>
</evidence>
<comment type="similarity">
    <text evidence="9">Belongs to the eIF-2B alpha/beta/delta subunits family.</text>
</comment>
<dbReference type="GO" id="GO:0005737">
    <property type="term" value="C:cytoplasm"/>
    <property type="evidence" value="ECO:0007669"/>
    <property type="project" value="UniProtKB-UniRule"/>
</dbReference>
<evidence type="ECO:0000313" key="11">
    <source>
        <dbReference type="EMBL" id="SEF37121.1"/>
    </source>
</evidence>
<dbReference type="Gene3D" id="1.20.120.420">
    <property type="entry name" value="translation initiation factor eif-2b, domain 1"/>
    <property type="match status" value="1"/>
</dbReference>
<keyword evidence="6" id="KW-0456">Lyase</keyword>
<dbReference type="InterPro" id="IPR005251">
    <property type="entry name" value="IF-M1Pi"/>
</dbReference>
<sequence>MTAETALHWDGTALLALDQRRLPHAHTTLRLTSAGQIAEAIAGLAIRGAPAIGVAAAFGIVLSAREHGADTARVRTDAELLIRTRPTAIALRRAVHRTTSHLHEGADAVLAAAQEVQAADVRTCDAIGERGAHHILATLRRRPLRILTHCNTGMLATTGQGTALAVIKRLAGHGAVETVLVGETRPLLQGARLTTWELRRAGIPHRLCVDAAGPALMASGEVDLVLVGADRITAAGDVANKIGTYALAVAAERHGIPFLVAAPEETIDQDLIEPGDVHVEERPADELTTIAGQPVAPRDTEVRNPAFDVTPADLVTAVITETRVWVPWPATELCRVAAGLYRRGWLDGTAGNLSVRADDHALITASGRSKGSLRPEDLVLVDAVTGTHRRGPKPSAETAIHAAVYAAFPDVGAVVHAHPPFATTIAARAAEAGDTQVRFTDFEIIKGLTAGVPATCVDVPLFRNWPHVPDIARDVTDRVTADPPALLIAHHGVTTWGPTLETACNRLEALESLCRLQVMTTMRS</sequence>
<dbReference type="RefSeq" id="WP_086676649.1">
    <property type="nucleotide sequence ID" value="NZ_FNUJ01000012.1"/>
</dbReference>
<dbReference type="GO" id="GO:0046872">
    <property type="term" value="F:metal ion binding"/>
    <property type="evidence" value="ECO:0007669"/>
    <property type="project" value="UniProtKB-UniRule"/>
</dbReference>
<dbReference type="InterPro" id="IPR011559">
    <property type="entry name" value="Initiation_fac_2B_a/b/d"/>
</dbReference>
<feature type="domain" description="Class II aldolase/adducin N-terminal" evidence="10">
    <location>
        <begin position="331"/>
        <end position="518"/>
    </location>
</feature>
<dbReference type="NCBIfam" id="TIGR00524">
    <property type="entry name" value="eIF-2B_rel"/>
    <property type="match status" value="1"/>
</dbReference>
<dbReference type="SUPFAM" id="SSF100950">
    <property type="entry name" value="NagB/RpiA/CoA transferase-like"/>
    <property type="match status" value="1"/>
</dbReference>
<evidence type="ECO:0000256" key="9">
    <source>
        <dbReference type="RuleBase" id="RU003814"/>
    </source>
</evidence>
<dbReference type="NCBIfam" id="TIGR00512">
    <property type="entry name" value="salvage_mtnA"/>
    <property type="match status" value="1"/>
</dbReference>
<dbReference type="NCBIfam" id="TIGR03328">
    <property type="entry name" value="salvage_mtnB"/>
    <property type="match status" value="1"/>
</dbReference>
<accession>A0A1H5RI07</accession>
<organism evidence="11 12">
    <name type="scientific">Amycolatopsis pretoriensis</name>
    <dbReference type="NCBI Taxonomy" id="218821"/>
    <lineage>
        <taxon>Bacteria</taxon>
        <taxon>Bacillati</taxon>
        <taxon>Actinomycetota</taxon>
        <taxon>Actinomycetes</taxon>
        <taxon>Pseudonocardiales</taxon>
        <taxon>Pseudonocardiaceae</taxon>
        <taxon>Amycolatopsis</taxon>
    </lineage>
</organism>
<evidence type="ECO:0000259" key="10">
    <source>
        <dbReference type="SMART" id="SM01007"/>
    </source>
</evidence>
<dbReference type="Pfam" id="PF01008">
    <property type="entry name" value="IF-2B"/>
    <property type="match status" value="1"/>
</dbReference>
<dbReference type="Gene3D" id="3.40.50.10470">
    <property type="entry name" value="Translation initiation factor eif-2b, domain 2"/>
    <property type="match status" value="1"/>
</dbReference>
<dbReference type="InterPro" id="IPR000649">
    <property type="entry name" value="IF-2B-related"/>
</dbReference>
<dbReference type="Gene3D" id="3.40.225.10">
    <property type="entry name" value="Class II aldolase/adducin N-terminal domain"/>
    <property type="match status" value="1"/>
</dbReference>
<dbReference type="GO" id="GO:0046523">
    <property type="term" value="F:S-methyl-5-thioribose-1-phosphate isomerase activity"/>
    <property type="evidence" value="ECO:0007669"/>
    <property type="project" value="UniProtKB-EC"/>
</dbReference>
<dbReference type="EC" id="4.2.1.109" evidence="8"/>
<dbReference type="PANTHER" id="PTHR43475:SF1">
    <property type="entry name" value="METHYLTHIORIBOSE-1-PHOSPHATE ISOMERASE"/>
    <property type="match status" value="1"/>
</dbReference>
<dbReference type="SMART" id="SM01007">
    <property type="entry name" value="Aldolase_II"/>
    <property type="match status" value="1"/>
</dbReference>
<dbReference type="OrthoDB" id="9803436at2"/>
<evidence type="ECO:0000256" key="8">
    <source>
        <dbReference type="NCBIfam" id="TIGR03328"/>
    </source>
</evidence>
<keyword evidence="2" id="KW-0479">Metal-binding</keyword>
<evidence type="ECO:0000256" key="7">
    <source>
        <dbReference type="ARBA" id="ARBA00052401"/>
    </source>
</evidence>
<dbReference type="GO" id="GO:0046570">
    <property type="term" value="F:methylthioribulose 1-phosphate dehydratase activity"/>
    <property type="evidence" value="ECO:0007669"/>
    <property type="project" value="UniProtKB-EC"/>
</dbReference>
<dbReference type="AlphaFoldDB" id="A0A1H5RI07"/>